<organism evidence="7 8">
    <name type="scientific">Tilletia horrida</name>
    <dbReference type="NCBI Taxonomy" id="155126"/>
    <lineage>
        <taxon>Eukaryota</taxon>
        <taxon>Fungi</taxon>
        <taxon>Dikarya</taxon>
        <taxon>Basidiomycota</taxon>
        <taxon>Ustilaginomycotina</taxon>
        <taxon>Exobasidiomycetes</taxon>
        <taxon>Tilletiales</taxon>
        <taxon>Tilletiaceae</taxon>
        <taxon>Tilletia</taxon>
    </lineage>
</organism>
<dbReference type="Pfam" id="PF00856">
    <property type="entry name" value="SET"/>
    <property type="match status" value="1"/>
</dbReference>
<keyword evidence="8" id="KW-1185">Reference proteome</keyword>
<feature type="compositionally biased region" description="Basic residues" evidence="5">
    <location>
        <begin position="991"/>
        <end position="1000"/>
    </location>
</feature>
<feature type="compositionally biased region" description="Basic and acidic residues" evidence="5">
    <location>
        <begin position="1099"/>
        <end position="1112"/>
    </location>
</feature>
<dbReference type="InterPro" id="IPR001214">
    <property type="entry name" value="SET_dom"/>
</dbReference>
<feature type="compositionally biased region" description="Low complexity" evidence="5">
    <location>
        <begin position="1073"/>
        <end position="1089"/>
    </location>
</feature>
<feature type="compositionally biased region" description="Low complexity" evidence="5">
    <location>
        <begin position="1676"/>
        <end position="1693"/>
    </location>
</feature>
<dbReference type="SUPFAM" id="SSF82199">
    <property type="entry name" value="SET domain"/>
    <property type="match status" value="1"/>
</dbReference>
<accession>A0AAN6GTU6</accession>
<feature type="compositionally biased region" description="Basic and acidic residues" evidence="5">
    <location>
        <begin position="1186"/>
        <end position="1238"/>
    </location>
</feature>
<dbReference type="EMBL" id="JAPDMZ010000020">
    <property type="protein sequence ID" value="KAK0556086.1"/>
    <property type="molecule type" value="Genomic_DNA"/>
</dbReference>
<dbReference type="SUPFAM" id="SSF57903">
    <property type="entry name" value="FYVE/PHD zinc finger"/>
    <property type="match status" value="1"/>
</dbReference>
<protein>
    <submittedName>
        <fullName evidence="7">SET domain-containing protein 3</fullName>
    </submittedName>
</protein>
<feature type="compositionally biased region" description="Basic and acidic residues" evidence="5">
    <location>
        <begin position="1157"/>
        <end position="1174"/>
    </location>
</feature>
<proteinExistence type="predicted"/>
<feature type="compositionally biased region" description="Basic and acidic residues" evidence="5">
    <location>
        <begin position="1376"/>
        <end position="1386"/>
    </location>
</feature>
<feature type="compositionally biased region" description="Basic and acidic residues" evidence="5">
    <location>
        <begin position="1524"/>
        <end position="1541"/>
    </location>
</feature>
<keyword evidence="3" id="KW-0862">Zinc</keyword>
<feature type="region of interest" description="Disordered" evidence="5">
    <location>
        <begin position="798"/>
        <end position="910"/>
    </location>
</feature>
<feature type="region of interest" description="Disordered" evidence="5">
    <location>
        <begin position="220"/>
        <end position="267"/>
    </location>
</feature>
<reference evidence="7" key="1">
    <citation type="journal article" date="2023" name="PhytoFront">
        <title>Draft Genome Resources of Seven Strains of Tilletia horrida, Causal Agent of Kernel Smut of Rice.</title>
        <authorList>
            <person name="Khanal S."/>
            <person name="Antony Babu S."/>
            <person name="Zhou X.G."/>
        </authorList>
    </citation>
    <scope>NUCLEOTIDE SEQUENCE</scope>
    <source>
        <strain evidence="7">TX6</strain>
    </source>
</reference>
<dbReference type="InterPro" id="IPR011011">
    <property type="entry name" value="Znf_FYVE_PHD"/>
</dbReference>
<feature type="region of interest" description="Disordered" evidence="5">
    <location>
        <begin position="282"/>
        <end position="334"/>
    </location>
</feature>
<feature type="region of interest" description="Disordered" evidence="5">
    <location>
        <begin position="604"/>
        <end position="630"/>
    </location>
</feature>
<dbReference type="Proteomes" id="UP001176517">
    <property type="component" value="Unassembled WGS sequence"/>
</dbReference>
<keyword evidence="4" id="KW-0156">Chromatin regulator</keyword>
<dbReference type="CDD" id="cd15550">
    <property type="entry name" value="PHD_MLL5"/>
    <property type="match status" value="1"/>
</dbReference>
<dbReference type="PROSITE" id="PS01359">
    <property type="entry name" value="ZF_PHD_1"/>
    <property type="match status" value="1"/>
</dbReference>
<feature type="compositionally biased region" description="Polar residues" evidence="5">
    <location>
        <begin position="256"/>
        <end position="266"/>
    </location>
</feature>
<feature type="compositionally biased region" description="Low complexity" evidence="5">
    <location>
        <begin position="1734"/>
        <end position="1743"/>
    </location>
</feature>
<feature type="compositionally biased region" description="Acidic residues" evidence="5">
    <location>
        <begin position="1057"/>
        <end position="1072"/>
    </location>
</feature>
<dbReference type="InterPro" id="IPR046341">
    <property type="entry name" value="SET_dom_sf"/>
</dbReference>
<evidence type="ECO:0000256" key="1">
    <source>
        <dbReference type="ARBA" id="ARBA00022723"/>
    </source>
</evidence>
<keyword evidence="2" id="KW-0863">Zinc-finger</keyword>
<feature type="compositionally biased region" description="Low complexity" evidence="5">
    <location>
        <begin position="1751"/>
        <end position="1781"/>
    </location>
</feature>
<keyword evidence="1" id="KW-0479">Metal-binding</keyword>
<feature type="region of interest" description="Disordered" evidence="5">
    <location>
        <begin position="954"/>
        <end position="1296"/>
    </location>
</feature>
<feature type="domain" description="SET" evidence="6">
    <location>
        <begin position="501"/>
        <end position="662"/>
    </location>
</feature>
<feature type="compositionally biased region" description="Low complexity" evidence="5">
    <location>
        <begin position="1021"/>
        <end position="1039"/>
    </location>
</feature>
<gene>
    <name evidence="7" type="primary">SET3</name>
    <name evidence="7" type="ORF">OC846_001416</name>
</gene>
<dbReference type="Gene3D" id="2.170.270.10">
    <property type="entry name" value="SET domain"/>
    <property type="match status" value="1"/>
</dbReference>
<dbReference type="Pfam" id="PF20826">
    <property type="entry name" value="PHD_5"/>
    <property type="match status" value="1"/>
</dbReference>
<feature type="compositionally biased region" description="Low complexity" evidence="5">
    <location>
        <begin position="620"/>
        <end position="630"/>
    </location>
</feature>
<dbReference type="InterPro" id="IPR013083">
    <property type="entry name" value="Znf_RING/FYVE/PHD"/>
</dbReference>
<dbReference type="GO" id="GO:0070210">
    <property type="term" value="C:Rpd3L-Expanded complex"/>
    <property type="evidence" value="ECO:0007669"/>
    <property type="project" value="TreeGrafter"/>
</dbReference>
<dbReference type="SMART" id="SM00317">
    <property type="entry name" value="SET"/>
    <property type="match status" value="1"/>
</dbReference>
<dbReference type="PANTHER" id="PTHR46462:SF3">
    <property type="entry name" value="UPSET, ISOFORM A"/>
    <property type="match status" value="1"/>
</dbReference>
<feature type="compositionally biased region" description="Low complexity" evidence="5">
    <location>
        <begin position="295"/>
        <end position="306"/>
    </location>
</feature>
<dbReference type="GO" id="GO:0006325">
    <property type="term" value="P:chromatin organization"/>
    <property type="evidence" value="ECO:0007669"/>
    <property type="project" value="UniProtKB-KW"/>
</dbReference>
<feature type="compositionally biased region" description="Low complexity" evidence="5">
    <location>
        <begin position="1392"/>
        <end position="1421"/>
    </location>
</feature>
<name>A0AAN6GTU6_9BASI</name>
<feature type="compositionally biased region" description="Low complexity" evidence="5">
    <location>
        <begin position="1604"/>
        <end position="1631"/>
    </location>
</feature>
<dbReference type="InterPro" id="IPR019786">
    <property type="entry name" value="Zinc_finger_PHD-type_CS"/>
</dbReference>
<dbReference type="GO" id="GO:0034967">
    <property type="term" value="C:Set3 complex"/>
    <property type="evidence" value="ECO:0007669"/>
    <property type="project" value="TreeGrafter"/>
</dbReference>
<feature type="compositionally biased region" description="Low complexity" evidence="5">
    <location>
        <begin position="1346"/>
        <end position="1358"/>
    </location>
</feature>
<feature type="compositionally biased region" description="Acidic residues" evidence="5">
    <location>
        <begin position="1040"/>
        <end position="1050"/>
    </location>
</feature>
<feature type="compositionally biased region" description="Polar residues" evidence="5">
    <location>
        <begin position="223"/>
        <end position="235"/>
    </location>
</feature>
<feature type="compositionally biased region" description="Acidic residues" evidence="5">
    <location>
        <begin position="1264"/>
        <end position="1274"/>
    </location>
</feature>
<feature type="compositionally biased region" description="Polar residues" evidence="5">
    <location>
        <begin position="1441"/>
        <end position="1456"/>
    </location>
</feature>
<dbReference type="PANTHER" id="PTHR46462">
    <property type="entry name" value="UPSET, ISOFORM A"/>
    <property type="match status" value="1"/>
</dbReference>
<evidence type="ECO:0000259" key="6">
    <source>
        <dbReference type="SMART" id="SM00317"/>
    </source>
</evidence>
<dbReference type="GO" id="GO:0006355">
    <property type="term" value="P:regulation of DNA-templated transcription"/>
    <property type="evidence" value="ECO:0007669"/>
    <property type="project" value="TreeGrafter"/>
</dbReference>
<evidence type="ECO:0000313" key="8">
    <source>
        <dbReference type="Proteomes" id="UP001176517"/>
    </source>
</evidence>
<dbReference type="Gene3D" id="3.30.40.10">
    <property type="entry name" value="Zinc/RING finger domain, C3HC4 (zinc finger)"/>
    <property type="match status" value="1"/>
</dbReference>
<feature type="compositionally biased region" description="Polar residues" evidence="5">
    <location>
        <begin position="1501"/>
        <end position="1512"/>
    </location>
</feature>
<evidence type="ECO:0000313" key="7">
    <source>
        <dbReference type="EMBL" id="KAK0556086.1"/>
    </source>
</evidence>
<dbReference type="GO" id="GO:0008270">
    <property type="term" value="F:zinc ion binding"/>
    <property type="evidence" value="ECO:0007669"/>
    <property type="project" value="UniProtKB-KW"/>
</dbReference>
<sequence length="1845" mass="195755">MAAPRNNNAFALASIMSPAPPPAATRTAGQKRKADEAGMVDLSLDALSAAAAVAAAAIPAPIHPTSTQHPQAQSVTTILTSQTSNNPITDAAMAVAAANQVELSKYSQQYGGAPPVPPAGTAYFMDSNGDEGYGDDGGIIRCICGWDDDDGFTVQCDRCLVWQHCACFGMDQDSLPESYMCEQCQPRPVDVDFARNLQHRRKMEEARNKELEEQHELALAARRNQTPSLSVSTTPKVLPEALPPLLSAKESRGRKSSQSIDNSTSIEGDYFSTPAGASSAAVAAPTSKAAKRKSGNSGSKSSRKPSMTVTPAPIPETVPLQTIATPRDSRMRDDDDMLDPQERFEAWHIEYTPITANIYSDRHTQARLDSAAVLVQVGSRPADATGPNPLRLRAFEVGTGKVMAPLADPADEEEAATRDSMQLSPDPHLMAPSTDSGLSVVGSECVPIEIEAGSLAEVAQRATVRYIPEGVAAGMFAQIQGMTPDSFPNLAAASHYSRQQQAWGASPYVPRPIMHGLYADVAISAGTFICEYRGEIIDADAYRADPINQYAALGTTKPHVHILPPPLNLAIDARRYGTEARFARPSCHPNSVLRPILLRPPRDQELDRKGTLGPGTDIASASKEGSPSSSSRKELLFGIFAISDINRGHEITLGWEWDDLHIVHFLPELVKEPPRVSRRAVSPVKDTALEPISFPYAGTPVAAKMDAVTSSICSVTICACLGPASSNSSSLAAAAATYINPTQLTQSNLRKQDCALAQMVRVAHGMELLQVIPSAKSHRKLRPPDFSPLIGRRRWWRPLPLPLTPSDSTKAEEPRKTRARPGSAGDVDMEDASRNSGSDEDDDDERRSEASSLTEPLSDSMEAGLDEEMAEVSISASGKATSKSRGKQKRDPLDVGERDEDDDEDRPTILPLKKRVAGTRLKATYFDAELASDGSDGDHMDILSKSALKARKQAGRVRTVSRSTNIAKDARRRPIRSTLDSADEASDSERRKAKAAKKMAQKREAKIQAKIMRKPKKDTHQPSSPLSSLSSQASLSSLEESVDGSEDDDSGGSSEGSSDEDESGSESQDSDGSDSGSESDSTDSSGSDSDSTDQSDSETLDRAARRAGEPRPKKSNSLQKRARKRTAKFRADIAALGDADTSSDDSAIPAGQRKRSSKPDSEMARKNKAKDVRSGKKLKEKKKAKQISEKKDKSLGKRKETSKLRAENARAQQRKEDRGEKRTSAPKERKVQRDRTGDVPEGAAVVRKTKPRLRPASPSSDSESGTEDEEDPDDNAPSVDVRRKASKMQLDSPDRSIEVRRSVIDASQPVIALPESTSGSSIMSVAVKSEDTSMTALPTDQVISQAEAANATPVAVAAPPEPPKPEPPRKKLSLADYKRRLAEQKVTEQVSTPAVPETPVTEAAPTPMSETPAPAPATAESGPREDGLQQPLPTPAPLQTGSSTVVAPSLPPASTESSERPVEPLGPPAASPERSRPRMLSRAFPPLSPSEDRRETELASALSNAPLSQHQQPPRYGGAIPTTEPKREHSPTRSDHFERRSNPSLGPAWSSTNVNERPRYGRVSDPSEPSQGLSSRLGAGFRPATTVSSSGFASAESPTRPELSIAGRASGAVGSARGPPSGSGSIGVSSSNMPNGPAGLQTFNPPRGPRALMGSSMMAPPNSAAPLTRDFPSSASGPNSTPVGPPSSVGSNTMPPPASLSSRLVPPSPGAAASGANKIGSSGGTGWSRVPIHSGSVPPLGGSLSSGGAPGAAFASSSTPSHFSERASISSASSSGATPASLRADLMNFDGVPKGPASMRGESSGSSSYEDYEYFGGRDRGRGGWRGPRVRKRGGGRGRGWGMRQ</sequence>
<evidence type="ECO:0000256" key="2">
    <source>
        <dbReference type="ARBA" id="ARBA00022771"/>
    </source>
</evidence>
<evidence type="ECO:0000256" key="3">
    <source>
        <dbReference type="ARBA" id="ARBA00022833"/>
    </source>
</evidence>
<evidence type="ECO:0000256" key="5">
    <source>
        <dbReference type="SAM" id="MobiDB-lite"/>
    </source>
</evidence>
<comment type="caution">
    <text evidence="7">The sequence shown here is derived from an EMBL/GenBank/DDBJ whole genome shotgun (WGS) entry which is preliminary data.</text>
</comment>
<evidence type="ECO:0000256" key="4">
    <source>
        <dbReference type="ARBA" id="ARBA00022853"/>
    </source>
</evidence>
<feature type="region of interest" description="Disordered" evidence="5">
    <location>
        <begin position="1339"/>
        <end position="1845"/>
    </location>
</feature>
<feature type="compositionally biased region" description="Basic residues" evidence="5">
    <location>
        <begin position="1175"/>
        <end position="1185"/>
    </location>
</feature>